<dbReference type="Proteomes" id="UP001457282">
    <property type="component" value="Unassembled WGS sequence"/>
</dbReference>
<dbReference type="AlphaFoldDB" id="A0AAW1Y6J2"/>
<evidence type="ECO:0000313" key="2">
    <source>
        <dbReference type="Proteomes" id="UP001457282"/>
    </source>
</evidence>
<protein>
    <submittedName>
        <fullName evidence="1">Uncharacterized protein</fullName>
    </submittedName>
</protein>
<organism evidence="1 2">
    <name type="scientific">Rubus argutus</name>
    <name type="common">Southern blackberry</name>
    <dbReference type="NCBI Taxonomy" id="59490"/>
    <lineage>
        <taxon>Eukaryota</taxon>
        <taxon>Viridiplantae</taxon>
        <taxon>Streptophyta</taxon>
        <taxon>Embryophyta</taxon>
        <taxon>Tracheophyta</taxon>
        <taxon>Spermatophyta</taxon>
        <taxon>Magnoliopsida</taxon>
        <taxon>eudicotyledons</taxon>
        <taxon>Gunneridae</taxon>
        <taxon>Pentapetalae</taxon>
        <taxon>rosids</taxon>
        <taxon>fabids</taxon>
        <taxon>Rosales</taxon>
        <taxon>Rosaceae</taxon>
        <taxon>Rosoideae</taxon>
        <taxon>Rosoideae incertae sedis</taxon>
        <taxon>Rubus</taxon>
    </lineage>
</organism>
<name>A0AAW1Y6J2_RUBAR</name>
<comment type="caution">
    <text evidence="1">The sequence shown here is derived from an EMBL/GenBank/DDBJ whole genome shotgun (WGS) entry which is preliminary data.</text>
</comment>
<accession>A0AAW1Y6J2</accession>
<reference evidence="1 2" key="1">
    <citation type="journal article" date="2023" name="G3 (Bethesda)">
        <title>A chromosome-length genome assembly and annotation of blackberry (Rubus argutus, cv. 'Hillquist').</title>
        <authorList>
            <person name="Bruna T."/>
            <person name="Aryal R."/>
            <person name="Dudchenko O."/>
            <person name="Sargent D.J."/>
            <person name="Mead D."/>
            <person name="Buti M."/>
            <person name="Cavallini A."/>
            <person name="Hytonen T."/>
            <person name="Andres J."/>
            <person name="Pham M."/>
            <person name="Weisz D."/>
            <person name="Mascagni F."/>
            <person name="Usai G."/>
            <person name="Natali L."/>
            <person name="Bassil N."/>
            <person name="Fernandez G.E."/>
            <person name="Lomsadze A."/>
            <person name="Armour M."/>
            <person name="Olukolu B."/>
            <person name="Poorten T."/>
            <person name="Britton C."/>
            <person name="Davik J."/>
            <person name="Ashrafi H."/>
            <person name="Aiden E.L."/>
            <person name="Borodovsky M."/>
            <person name="Worthington M."/>
        </authorList>
    </citation>
    <scope>NUCLEOTIDE SEQUENCE [LARGE SCALE GENOMIC DNA]</scope>
    <source>
        <strain evidence="1">PI 553951</strain>
    </source>
</reference>
<gene>
    <name evidence="1" type="ORF">M0R45_009118</name>
</gene>
<dbReference type="EMBL" id="JBEDUW010000002">
    <property type="protein sequence ID" value="KAK9943513.1"/>
    <property type="molecule type" value="Genomic_DNA"/>
</dbReference>
<evidence type="ECO:0000313" key="1">
    <source>
        <dbReference type="EMBL" id="KAK9943513.1"/>
    </source>
</evidence>
<proteinExistence type="predicted"/>
<sequence length="146" mass="15985">MTPLLPNRPDYQSNREGWRHTIGVPHLRFDAPVRKRERELQLKSHGGVMGAHNGIPSCCAKERPTVGFSAARSGVAEKDGGVRGHGCGVLSVVAWLVVTGWRFMVNGKVEVMDGDMMNADLVRCLCGDDDFGLKKTRKGETLKRAA</sequence>
<keyword evidence="2" id="KW-1185">Reference proteome</keyword>